<accession>A0ABQ5P271</accession>
<protein>
    <submittedName>
        <fullName evidence="1">Ester cyclase</fullName>
    </submittedName>
</protein>
<proteinExistence type="predicted"/>
<dbReference type="RefSeq" id="WP_323448722.1">
    <property type="nucleotide sequence ID" value="NZ_BSBI01000008.1"/>
</dbReference>
<sequence>MDRAAALRLMDHFLAAYNEGDPRHLDHCLHPEYRHPNPAVERGIEGMRAAIRRWAAAVEGLSLTLDDLVVEGDKVVARMTFSGRQIGAIMDIPPSGRHFSVGLIDIFLVEDGLFAQHWDEMDLLGLHRQLGALPDRV</sequence>
<organism evidence="1 2">
    <name type="scientific">Streptomyces yaizuensis</name>
    <dbReference type="NCBI Taxonomy" id="2989713"/>
    <lineage>
        <taxon>Bacteria</taxon>
        <taxon>Bacillati</taxon>
        <taxon>Actinomycetota</taxon>
        <taxon>Actinomycetes</taxon>
        <taxon>Kitasatosporales</taxon>
        <taxon>Streptomycetaceae</taxon>
        <taxon>Streptomyces</taxon>
    </lineage>
</organism>
<evidence type="ECO:0000313" key="2">
    <source>
        <dbReference type="Proteomes" id="UP001291653"/>
    </source>
</evidence>
<name>A0ABQ5P271_9ACTN</name>
<dbReference type="PANTHER" id="PTHR38436:SF1">
    <property type="entry name" value="ESTER CYCLASE"/>
    <property type="match status" value="1"/>
</dbReference>
<reference evidence="1 2" key="1">
    <citation type="submission" date="2022-10" db="EMBL/GenBank/DDBJ databases">
        <title>Draft genome sequence of Streptomyces sp. YSPA8.</title>
        <authorList>
            <person name="Moriuchi R."/>
            <person name="Dohra H."/>
            <person name="Yamamura H."/>
            <person name="Kodani S."/>
        </authorList>
    </citation>
    <scope>NUCLEOTIDE SEQUENCE [LARGE SCALE GENOMIC DNA]</scope>
    <source>
        <strain evidence="1 2">YSPA8</strain>
    </source>
</reference>
<keyword evidence="2" id="KW-1185">Reference proteome</keyword>
<dbReference type="PANTHER" id="PTHR38436">
    <property type="entry name" value="POLYKETIDE CYCLASE SNOAL-LIKE DOMAIN"/>
    <property type="match status" value="1"/>
</dbReference>
<dbReference type="Proteomes" id="UP001291653">
    <property type="component" value="Unassembled WGS sequence"/>
</dbReference>
<evidence type="ECO:0000313" key="1">
    <source>
        <dbReference type="EMBL" id="GLF96702.1"/>
    </source>
</evidence>
<dbReference type="EMBL" id="BSBI01000008">
    <property type="protein sequence ID" value="GLF96702.1"/>
    <property type="molecule type" value="Genomic_DNA"/>
</dbReference>
<gene>
    <name evidence="1" type="ORF">SYYSPA8_20415</name>
</gene>
<dbReference type="Pfam" id="PF07366">
    <property type="entry name" value="SnoaL"/>
    <property type="match status" value="1"/>
</dbReference>
<dbReference type="InterPro" id="IPR032710">
    <property type="entry name" value="NTF2-like_dom_sf"/>
</dbReference>
<dbReference type="InterPro" id="IPR009959">
    <property type="entry name" value="Cyclase_SnoaL-like"/>
</dbReference>
<dbReference type="SUPFAM" id="SSF54427">
    <property type="entry name" value="NTF2-like"/>
    <property type="match status" value="1"/>
</dbReference>
<comment type="caution">
    <text evidence="1">The sequence shown here is derived from an EMBL/GenBank/DDBJ whole genome shotgun (WGS) entry which is preliminary data.</text>
</comment>
<dbReference type="Gene3D" id="3.10.450.50">
    <property type="match status" value="1"/>
</dbReference>